<dbReference type="OrthoDB" id="10253204at2759"/>
<dbReference type="EMBL" id="VXIV02002051">
    <property type="protein sequence ID" value="KAF6027677.1"/>
    <property type="molecule type" value="Genomic_DNA"/>
</dbReference>
<dbReference type="AlphaFoldDB" id="A0A7J7JNV0"/>
<sequence length="305" mass="36231">MEAEVDYSSRNLSNIRNKKRRQELFKQLKHQKSKAKSKLKKAKKKLIKEQGEDAVEKKVPKTIENQRVYDETMTYDDEEVLADQMTDELAPYFNRETQPKILITTSDKPCVRTRVFCKQLALTIPNSEFFSRHDQDLKKIILKAKERNYTDVIVINEDRKKPNGMVISHIPDGPTMHFKLTTSRIRTEIRKAGETTSHLPEVILNNFNTRLGLTVGRMFASLFPHDPQFNGRRVITFHNQRDFIFFRHHRYQFRNEKKCGLHELGPRFTLKLRSIQKGTFDSKFGEYEWMHKRHEMDTSRRKFNL</sequence>
<keyword evidence="1" id="KW-0175">Coiled coil</keyword>
<evidence type="ECO:0000256" key="2">
    <source>
        <dbReference type="SAM" id="MobiDB-lite"/>
    </source>
</evidence>
<evidence type="ECO:0000259" key="3">
    <source>
        <dbReference type="PROSITE" id="PS50833"/>
    </source>
</evidence>
<dbReference type="GO" id="GO:0000460">
    <property type="term" value="P:maturation of 5.8S rRNA"/>
    <property type="evidence" value="ECO:0007669"/>
    <property type="project" value="TreeGrafter"/>
</dbReference>
<dbReference type="PROSITE" id="PS50833">
    <property type="entry name" value="BRIX"/>
    <property type="match status" value="1"/>
</dbReference>
<dbReference type="Proteomes" id="UP000593567">
    <property type="component" value="Unassembled WGS sequence"/>
</dbReference>
<dbReference type="Pfam" id="PF04427">
    <property type="entry name" value="Brix"/>
    <property type="match status" value="1"/>
</dbReference>
<proteinExistence type="predicted"/>
<dbReference type="GO" id="GO:0000470">
    <property type="term" value="P:maturation of LSU-rRNA"/>
    <property type="evidence" value="ECO:0007669"/>
    <property type="project" value="TreeGrafter"/>
</dbReference>
<evidence type="ECO:0000256" key="1">
    <source>
        <dbReference type="SAM" id="Coils"/>
    </source>
</evidence>
<organism evidence="4 5">
    <name type="scientific">Bugula neritina</name>
    <name type="common">Brown bryozoan</name>
    <name type="synonym">Sertularia neritina</name>
    <dbReference type="NCBI Taxonomy" id="10212"/>
    <lineage>
        <taxon>Eukaryota</taxon>
        <taxon>Metazoa</taxon>
        <taxon>Spiralia</taxon>
        <taxon>Lophotrochozoa</taxon>
        <taxon>Bryozoa</taxon>
        <taxon>Gymnolaemata</taxon>
        <taxon>Cheilostomatida</taxon>
        <taxon>Flustrina</taxon>
        <taxon>Buguloidea</taxon>
        <taxon>Bugulidae</taxon>
        <taxon>Bugula</taxon>
    </lineage>
</organism>
<name>A0A7J7JNV0_BUGNE</name>
<keyword evidence="5" id="KW-1185">Reference proteome</keyword>
<reference evidence="4" key="1">
    <citation type="submission" date="2020-06" db="EMBL/GenBank/DDBJ databases">
        <title>Draft genome of Bugula neritina, a colonial animal packing powerful symbionts and potential medicines.</title>
        <authorList>
            <person name="Rayko M."/>
        </authorList>
    </citation>
    <scope>NUCLEOTIDE SEQUENCE [LARGE SCALE GENOMIC DNA]</scope>
    <source>
        <strain evidence="4">Kwan_BN1</strain>
    </source>
</reference>
<dbReference type="InterPro" id="IPR044281">
    <property type="entry name" value="IMP4/RPF1"/>
</dbReference>
<protein>
    <submittedName>
        <fullName evidence="4">RPF1</fullName>
    </submittedName>
</protein>
<gene>
    <name evidence="4" type="ORF">EB796_014021</name>
</gene>
<dbReference type="GO" id="GO:0042134">
    <property type="term" value="F:rRNA primary transcript binding"/>
    <property type="evidence" value="ECO:0007669"/>
    <property type="project" value="InterPro"/>
</dbReference>
<dbReference type="SUPFAM" id="SSF52954">
    <property type="entry name" value="Class II aaRS ABD-related"/>
    <property type="match status" value="1"/>
</dbReference>
<evidence type="ECO:0000313" key="4">
    <source>
        <dbReference type="EMBL" id="KAF6027677.1"/>
    </source>
</evidence>
<dbReference type="InterPro" id="IPR007109">
    <property type="entry name" value="Brix"/>
</dbReference>
<dbReference type="Gene3D" id="3.40.50.10480">
    <property type="entry name" value="Probable brix-domain ribosomal biogenesis protein"/>
    <property type="match status" value="1"/>
</dbReference>
<dbReference type="GO" id="GO:0005730">
    <property type="term" value="C:nucleolus"/>
    <property type="evidence" value="ECO:0007669"/>
    <property type="project" value="TreeGrafter"/>
</dbReference>
<feature type="domain" description="Brix" evidence="3">
    <location>
        <begin position="99"/>
        <end position="281"/>
    </location>
</feature>
<dbReference type="PANTHER" id="PTHR22734">
    <property type="entry name" value="U3 SMALL NUCLEOLAR RIBONUCLEOPROTEIN PROTEIN IMP4"/>
    <property type="match status" value="1"/>
</dbReference>
<feature type="coiled-coil region" evidence="1">
    <location>
        <begin position="25"/>
        <end position="52"/>
    </location>
</feature>
<dbReference type="GO" id="GO:0030687">
    <property type="term" value="C:preribosome, large subunit precursor"/>
    <property type="evidence" value="ECO:0007669"/>
    <property type="project" value="TreeGrafter"/>
</dbReference>
<dbReference type="SMART" id="SM00879">
    <property type="entry name" value="Brix"/>
    <property type="match status" value="1"/>
</dbReference>
<evidence type="ECO:0000313" key="5">
    <source>
        <dbReference type="Proteomes" id="UP000593567"/>
    </source>
</evidence>
<dbReference type="FunFam" id="3.40.50.10480:FF:000002">
    <property type="entry name" value="Ribosome production factor 1"/>
    <property type="match status" value="1"/>
</dbReference>
<dbReference type="PANTHER" id="PTHR22734:SF3">
    <property type="entry name" value="RIBOSOME PRODUCTION FACTOR 1"/>
    <property type="match status" value="1"/>
</dbReference>
<accession>A0A7J7JNV0</accession>
<comment type="caution">
    <text evidence="4">The sequence shown here is derived from an EMBL/GenBank/DDBJ whole genome shotgun (WGS) entry which is preliminary data.</text>
</comment>
<feature type="region of interest" description="Disordered" evidence="2">
    <location>
        <begin position="1"/>
        <end position="20"/>
    </location>
</feature>